<keyword evidence="3" id="KW-1185">Reference proteome</keyword>
<dbReference type="HOGENOM" id="CLU_1073685_0_0_1"/>
<evidence type="ECO:0000256" key="1">
    <source>
        <dbReference type="SAM" id="MobiDB-lite"/>
    </source>
</evidence>
<evidence type="ECO:0000313" key="2">
    <source>
        <dbReference type="EMBL" id="EFI26537.1"/>
    </source>
</evidence>
<comment type="caution">
    <text evidence="2">The sequence shown here is derived from an EMBL/GenBank/DDBJ whole genome shotgun (WGS) entry which is preliminary data.</text>
</comment>
<reference evidence="2 3" key="1">
    <citation type="journal article" date="2010" name="Proc. Natl. Acad. Sci. U.S.A.">
        <title>Insights into evolution of multicellular fungi from the assembled chromosomes of the mushroom Coprinopsis cinerea (Coprinus cinereus).</title>
        <authorList>
            <person name="Stajich J.E."/>
            <person name="Wilke S.K."/>
            <person name="Ahren D."/>
            <person name="Au C.H."/>
            <person name="Birren B.W."/>
            <person name="Borodovsky M."/>
            <person name="Burns C."/>
            <person name="Canback B."/>
            <person name="Casselton L.A."/>
            <person name="Cheng C.K."/>
            <person name="Deng J."/>
            <person name="Dietrich F.S."/>
            <person name="Fargo D.C."/>
            <person name="Farman M.L."/>
            <person name="Gathman A.C."/>
            <person name="Goldberg J."/>
            <person name="Guigo R."/>
            <person name="Hoegger P.J."/>
            <person name="Hooker J.B."/>
            <person name="Huggins A."/>
            <person name="James T.Y."/>
            <person name="Kamada T."/>
            <person name="Kilaru S."/>
            <person name="Kodira C."/>
            <person name="Kues U."/>
            <person name="Kupfer D."/>
            <person name="Kwan H.S."/>
            <person name="Lomsadze A."/>
            <person name="Li W."/>
            <person name="Lilly W.W."/>
            <person name="Ma L.J."/>
            <person name="Mackey A.J."/>
            <person name="Manning G."/>
            <person name="Martin F."/>
            <person name="Muraguchi H."/>
            <person name="Natvig D.O."/>
            <person name="Palmerini H."/>
            <person name="Ramesh M.A."/>
            <person name="Rehmeyer C.J."/>
            <person name="Roe B.A."/>
            <person name="Shenoy N."/>
            <person name="Stanke M."/>
            <person name="Ter-Hovhannisyan V."/>
            <person name="Tunlid A."/>
            <person name="Velagapudi R."/>
            <person name="Vision T.J."/>
            <person name="Zeng Q."/>
            <person name="Zolan M.E."/>
            <person name="Pukkila P.J."/>
        </authorList>
    </citation>
    <scope>NUCLEOTIDE SEQUENCE [LARGE SCALE GENOMIC DNA]</scope>
    <source>
        <strain evidence="3">Okayama-7 / 130 / ATCC MYA-4618 / FGSC 9003</strain>
    </source>
</reference>
<feature type="region of interest" description="Disordered" evidence="1">
    <location>
        <begin position="64"/>
        <end position="87"/>
    </location>
</feature>
<feature type="compositionally biased region" description="Basic and acidic residues" evidence="1">
    <location>
        <begin position="64"/>
        <end position="85"/>
    </location>
</feature>
<dbReference type="InParanoid" id="D6RR27"/>
<dbReference type="VEuPathDB" id="FungiDB:CC1G_15825"/>
<dbReference type="GeneID" id="9379860"/>
<organism evidence="2 3">
    <name type="scientific">Coprinopsis cinerea (strain Okayama-7 / 130 / ATCC MYA-4618 / FGSC 9003)</name>
    <name type="common">Inky cap fungus</name>
    <name type="synonym">Hormographiella aspergillata</name>
    <dbReference type="NCBI Taxonomy" id="240176"/>
    <lineage>
        <taxon>Eukaryota</taxon>
        <taxon>Fungi</taxon>
        <taxon>Dikarya</taxon>
        <taxon>Basidiomycota</taxon>
        <taxon>Agaricomycotina</taxon>
        <taxon>Agaricomycetes</taxon>
        <taxon>Agaricomycetidae</taxon>
        <taxon>Agaricales</taxon>
        <taxon>Agaricineae</taxon>
        <taxon>Psathyrellaceae</taxon>
        <taxon>Coprinopsis</taxon>
    </lineage>
</organism>
<dbReference type="KEGG" id="cci:CC1G_15825"/>
<protein>
    <submittedName>
        <fullName evidence="2">Uncharacterized protein</fullName>
    </submittedName>
</protein>
<name>D6RR27_COPC7</name>
<dbReference type="EMBL" id="AACS02000030">
    <property type="protein sequence ID" value="EFI26537.1"/>
    <property type="molecule type" value="Genomic_DNA"/>
</dbReference>
<evidence type="ECO:0000313" key="3">
    <source>
        <dbReference type="Proteomes" id="UP000001861"/>
    </source>
</evidence>
<accession>D6RR27</accession>
<sequence>MAGVIREDKRWDAQQRPNVTSKARGRVVIGWVGRTTAGECQVALAFTYFLCLLVCLYSDRQGDKRGLSGEQPKEEQARKGSRKEGQWLSDRPYSDHCIDCAPIHVGMLHTLVEETEIDERGCGLVTISFDWRALRVCDVLVDARSASYSQRWEGAKWRRVESVFIVLPASDRQAKIRLLRAIEHSEASINFVFELEEIELRGQVPWLDLECADMDSGLRVRLGAGLSSMYEAKRIQFVENKRRCQHNQGWRLQVTIRGK</sequence>
<gene>
    <name evidence="2" type="ORF">CC1G_15825</name>
</gene>
<dbReference type="Proteomes" id="UP000001861">
    <property type="component" value="Unassembled WGS sequence"/>
</dbReference>
<proteinExistence type="predicted"/>
<dbReference type="AlphaFoldDB" id="D6RR27"/>
<dbReference type="RefSeq" id="XP_002910031.1">
    <property type="nucleotide sequence ID" value="XM_002909985.1"/>
</dbReference>